<dbReference type="GO" id="GO:0016020">
    <property type="term" value="C:membrane"/>
    <property type="evidence" value="ECO:0007669"/>
    <property type="project" value="UniProtKB-SubCell"/>
</dbReference>
<keyword evidence="2 6" id="KW-0812">Transmembrane</keyword>
<organism evidence="7 8">
    <name type="scientific">Nitrospirillum viridazoti CBAmc</name>
    <dbReference type="NCBI Taxonomy" id="1441467"/>
    <lineage>
        <taxon>Bacteria</taxon>
        <taxon>Pseudomonadati</taxon>
        <taxon>Pseudomonadota</taxon>
        <taxon>Alphaproteobacteria</taxon>
        <taxon>Rhodospirillales</taxon>
        <taxon>Azospirillaceae</taxon>
        <taxon>Nitrospirillum</taxon>
        <taxon>Nitrospirillum viridazoti</taxon>
    </lineage>
</organism>
<evidence type="ECO:0000256" key="1">
    <source>
        <dbReference type="ARBA" id="ARBA00004141"/>
    </source>
</evidence>
<evidence type="ECO:0000256" key="5">
    <source>
        <dbReference type="SAM" id="MobiDB-lite"/>
    </source>
</evidence>
<sequence length="203" mass="20828">MVTKKELTPEEAAAAGPEAVSPTATTTEAPVDAVASDTTHAAVAVADEVAVRHIIRTHLLLAAGSAVIPVVLLDDAVLAGVQLNLLRELAKHYGVDFRGDIGKAAIGTLLATVAPATLGGSLLGSFAFRHTLKAIPLVGPVLGLLTQPAFNAAFTYALGKVFAQHFASGGTFLTFDPAKVTDFFKEKFNEVRGKSAQAAAAAA</sequence>
<feature type="compositionally biased region" description="Low complexity" evidence="5">
    <location>
        <begin position="10"/>
        <end position="24"/>
    </location>
</feature>
<dbReference type="RefSeq" id="WP_088875544.1">
    <property type="nucleotide sequence ID" value="NZ_CP022113.1"/>
</dbReference>
<feature type="transmembrane region" description="Helical" evidence="6">
    <location>
        <begin position="59"/>
        <end position="81"/>
    </location>
</feature>
<keyword evidence="4 6" id="KW-0472">Membrane</keyword>
<evidence type="ECO:0000256" key="2">
    <source>
        <dbReference type="ARBA" id="ARBA00022692"/>
    </source>
</evidence>
<keyword evidence="8" id="KW-1185">Reference proteome</keyword>
<dbReference type="AlphaFoldDB" id="A0A248K329"/>
<evidence type="ECO:0000256" key="6">
    <source>
        <dbReference type="SAM" id="Phobius"/>
    </source>
</evidence>
<accession>A0A248K329</accession>
<dbReference type="Proteomes" id="UP000197153">
    <property type="component" value="Chromosome 4"/>
</dbReference>
<gene>
    <name evidence="7" type="ORF">Y958_29835</name>
</gene>
<proteinExistence type="predicted"/>
<name>A0A248K329_9PROT</name>
<feature type="transmembrane region" description="Helical" evidence="6">
    <location>
        <begin position="101"/>
        <end position="123"/>
    </location>
</feature>
<keyword evidence="3 6" id="KW-1133">Transmembrane helix</keyword>
<evidence type="ECO:0000256" key="3">
    <source>
        <dbReference type="ARBA" id="ARBA00022989"/>
    </source>
</evidence>
<dbReference type="EMBL" id="CP022113">
    <property type="protein sequence ID" value="ASG25166.1"/>
    <property type="molecule type" value="Genomic_DNA"/>
</dbReference>
<evidence type="ECO:0008006" key="9">
    <source>
        <dbReference type="Google" id="ProtNLM"/>
    </source>
</evidence>
<evidence type="ECO:0000313" key="7">
    <source>
        <dbReference type="EMBL" id="ASG25166.1"/>
    </source>
</evidence>
<dbReference type="KEGG" id="nao:Y958_29835"/>
<dbReference type="Pfam" id="PF05128">
    <property type="entry name" value="DUF697"/>
    <property type="match status" value="1"/>
</dbReference>
<evidence type="ECO:0000313" key="8">
    <source>
        <dbReference type="Proteomes" id="UP000197153"/>
    </source>
</evidence>
<protein>
    <recommendedName>
        <fullName evidence="9">GTPase</fullName>
    </recommendedName>
</protein>
<feature type="region of interest" description="Disordered" evidence="5">
    <location>
        <begin position="1"/>
        <end position="26"/>
    </location>
</feature>
<evidence type="ECO:0000256" key="4">
    <source>
        <dbReference type="ARBA" id="ARBA00023136"/>
    </source>
</evidence>
<reference evidence="7 8" key="1">
    <citation type="submission" date="2017-06" db="EMBL/GenBank/DDBJ databases">
        <title>Complete genome sequence of Nitrospirillum amazonense strain CBAmC, an endophytic nitrogen-fixing and plant growth-promoting bacterium, isolated from sugarcane.</title>
        <authorList>
            <person name="Schwab S."/>
            <person name="dos Santos Teixeira K.R."/>
            <person name="Simoes Araujo J.L."/>
            <person name="Soares Vidal M."/>
            <person name="Borges de Freitas H.R."/>
            <person name="Rivello Crivelaro A.L."/>
            <person name="Bueno de Camargo Nunes A."/>
            <person name="dos Santos C.M."/>
            <person name="Palmeira da Silva Rosa D."/>
            <person name="da Silva Padilha D."/>
            <person name="da Silva E."/>
            <person name="Araujo Terra L."/>
            <person name="Soares Mendes V."/>
            <person name="Farinelli L."/>
            <person name="Magalhaes Cruz L."/>
            <person name="Baldani J.I."/>
        </authorList>
    </citation>
    <scope>NUCLEOTIDE SEQUENCE [LARGE SCALE GENOMIC DNA]</scope>
    <source>
        <strain evidence="7 8">CBAmC</strain>
    </source>
</reference>
<comment type="subcellular location">
    <subcellularLocation>
        <location evidence="1">Membrane</location>
        <topology evidence="1">Multi-pass membrane protein</topology>
    </subcellularLocation>
</comment>
<dbReference type="InterPro" id="IPR021147">
    <property type="entry name" value="DUF697"/>
</dbReference>